<sequence length="353" mass="39581">MATRTETRDRDSAGTGGGPRSLMDELPLDRLKDEARHGLASVGEWAMKSASDKLTRATERLDDIANGEPAGEAVKGAATGGVPGAAKGVMNGIKDKIAGVFSRGGDGGGGDKATKATNIIEEIDIGAPIGVVYNQWTQFQDFSNFMKKVESVEQVSDEKLDFKAQLLWSHRTWEATILDQVADQHIVWRSAGPKGHVDGAVTFHELAPRLTRVVVVLEYYPQGLLERTGNIWRAQGRRARLELKHFRRHVMMHLLVDPDQVEGWRGEIHDREVSKTHDEALEEERAVEESEQAEEPEEDVEDEELEDEDEYDDEYDEEPAEEPAEEAYADEDAEEPEEDVDEEPVPRRRRRSR</sequence>
<feature type="region of interest" description="Disordered" evidence="1">
    <location>
        <begin position="1"/>
        <end position="29"/>
    </location>
</feature>
<feature type="compositionally biased region" description="Basic and acidic residues" evidence="1">
    <location>
        <begin position="270"/>
        <end position="288"/>
    </location>
</feature>
<reference evidence="3 4" key="1">
    <citation type="submission" date="2019-03" db="EMBL/GenBank/DDBJ databases">
        <title>Draft genome sequences of novel Actinobacteria.</title>
        <authorList>
            <person name="Sahin N."/>
            <person name="Ay H."/>
            <person name="Saygin H."/>
        </authorList>
    </citation>
    <scope>NUCLEOTIDE SEQUENCE [LARGE SCALE GENOMIC DNA]</scope>
    <source>
        <strain evidence="3 4">5K138</strain>
    </source>
</reference>
<evidence type="ECO:0000259" key="2">
    <source>
        <dbReference type="Pfam" id="PF03364"/>
    </source>
</evidence>
<dbReference type="OrthoDB" id="3695445at2"/>
<evidence type="ECO:0000256" key="1">
    <source>
        <dbReference type="SAM" id="MobiDB-lite"/>
    </source>
</evidence>
<feature type="domain" description="Coenzyme Q-binding protein COQ10 START" evidence="2">
    <location>
        <begin position="125"/>
        <end position="245"/>
    </location>
</feature>
<dbReference type="Proteomes" id="UP000294739">
    <property type="component" value="Unassembled WGS sequence"/>
</dbReference>
<dbReference type="InParanoid" id="A0A4R5CNB1"/>
<dbReference type="CDD" id="cd07817">
    <property type="entry name" value="SRPBCC_8"/>
    <property type="match status" value="1"/>
</dbReference>
<dbReference type="InterPro" id="IPR023393">
    <property type="entry name" value="START-like_dom_sf"/>
</dbReference>
<evidence type="ECO:0000313" key="4">
    <source>
        <dbReference type="Proteomes" id="UP000294739"/>
    </source>
</evidence>
<name>A0A4R5CNB1_9ACTN</name>
<organism evidence="3 4">
    <name type="scientific">Jiangella asiatica</name>
    <dbReference type="NCBI Taxonomy" id="2530372"/>
    <lineage>
        <taxon>Bacteria</taxon>
        <taxon>Bacillati</taxon>
        <taxon>Actinomycetota</taxon>
        <taxon>Actinomycetes</taxon>
        <taxon>Jiangellales</taxon>
        <taxon>Jiangellaceae</taxon>
        <taxon>Jiangella</taxon>
    </lineage>
</organism>
<keyword evidence="4" id="KW-1185">Reference proteome</keyword>
<dbReference type="AlphaFoldDB" id="A0A4R5CNB1"/>
<feature type="compositionally biased region" description="Acidic residues" evidence="1">
    <location>
        <begin position="289"/>
        <end position="343"/>
    </location>
</feature>
<feature type="region of interest" description="Disordered" evidence="1">
    <location>
        <begin position="270"/>
        <end position="353"/>
    </location>
</feature>
<dbReference type="InterPro" id="IPR005031">
    <property type="entry name" value="COQ10_START"/>
</dbReference>
<dbReference type="InterPro" id="IPR047137">
    <property type="entry name" value="ORF3"/>
</dbReference>
<evidence type="ECO:0000313" key="3">
    <source>
        <dbReference type="EMBL" id="TDD99042.1"/>
    </source>
</evidence>
<accession>A0A4R5CNB1</accession>
<comment type="caution">
    <text evidence="3">The sequence shown here is derived from an EMBL/GenBank/DDBJ whole genome shotgun (WGS) entry which is preliminary data.</text>
</comment>
<dbReference type="SUPFAM" id="SSF55961">
    <property type="entry name" value="Bet v1-like"/>
    <property type="match status" value="1"/>
</dbReference>
<dbReference type="Pfam" id="PF03364">
    <property type="entry name" value="Polyketide_cyc"/>
    <property type="match status" value="1"/>
</dbReference>
<dbReference type="PANTHER" id="PTHR33824">
    <property type="entry name" value="POLYKETIDE CYCLASE/DEHYDRASE AND LIPID TRANSPORT SUPERFAMILY PROTEIN"/>
    <property type="match status" value="1"/>
</dbReference>
<dbReference type="Gene3D" id="3.30.530.20">
    <property type="match status" value="1"/>
</dbReference>
<dbReference type="RefSeq" id="WP_131900757.1">
    <property type="nucleotide sequence ID" value="NZ_SMKZ01000061.1"/>
</dbReference>
<feature type="compositionally biased region" description="Basic and acidic residues" evidence="1">
    <location>
        <begin position="1"/>
        <end position="12"/>
    </location>
</feature>
<dbReference type="EMBL" id="SMKZ01000061">
    <property type="protein sequence ID" value="TDD99042.1"/>
    <property type="molecule type" value="Genomic_DNA"/>
</dbReference>
<proteinExistence type="predicted"/>
<gene>
    <name evidence="3" type="ORF">E1269_27810</name>
</gene>
<dbReference type="PANTHER" id="PTHR33824:SF7">
    <property type="entry name" value="POLYKETIDE CYCLASE_DEHYDRASE AND LIPID TRANSPORT SUPERFAMILY PROTEIN"/>
    <property type="match status" value="1"/>
</dbReference>
<protein>
    <submittedName>
        <fullName evidence="3">SRPBCC family protein</fullName>
    </submittedName>
</protein>